<dbReference type="InterPro" id="IPR007965">
    <property type="entry name" value="GNAT_ATAT"/>
</dbReference>
<dbReference type="Proteomes" id="UP001497382">
    <property type="component" value="Unassembled WGS sequence"/>
</dbReference>
<dbReference type="HAMAP" id="MF_03130">
    <property type="entry name" value="mec17"/>
    <property type="match status" value="1"/>
</dbReference>
<reference evidence="5 6" key="1">
    <citation type="submission" date="2024-04" db="EMBL/GenBank/DDBJ databases">
        <authorList>
            <person name="Rising A."/>
            <person name="Reimegard J."/>
            <person name="Sonavane S."/>
            <person name="Akerstrom W."/>
            <person name="Nylinder S."/>
            <person name="Hedman E."/>
            <person name="Kallberg Y."/>
        </authorList>
    </citation>
    <scope>NUCLEOTIDE SEQUENCE [LARGE SCALE GENOMIC DNA]</scope>
</reference>
<dbReference type="GO" id="GO:0005874">
    <property type="term" value="C:microtubule"/>
    <property type="evidence" value="ECO:0007669"/>
    <property type="project" value="InterPro"/>
</dbReference>
<organism evidence="5 6">
    <name type="scientific">Larinioides sclopetarius</name>
    <dbReference type="NCBI Taxonomy" id="280406"/>
    <lineage>
        <taxon>Eukaryota</taxon>
        <taxon>Metazoa</taxon>
        <taxon>Ecdysozoa</taxon>
        <taxon>Arthropoda</taxon>
        <taxon>Chelicerata</taxon>
        <taxon>Arachnida</taxon>
        <taxon>Araneae</taxon>
        <taxon>Araneomorphae</taxon>
        <taxon>Entelegynae</taxon>
        <taxon>Araneoidea</taxon>
        <taxon>Araneidae</taxon>
        <taxon>Larinioides</taxon>
    </lineage>
</organism>
<feature type="binding site" evidence="3">
    <location>
        <begin position="145"/>
        <end position="158"/>
    </location>
    <ligand>
        <name>acetyl-CoA</name>
        <dbReference type="ChEBI" id="CHEBI:57288"/>
    </ligand>
</feature>
<dbReference type="PANTHER" id="PTHR12327:SF0">
    <property type="entry name" value="ALPHA-TUBULIN N-ACETYLTRANSFERASE 1"/>
    <property type="match status" value="1"/>
</dbReference>
<evidence type="ECO:0000259" key="4">
    <source>
        <dbReference type="PROSITE" id="PS51730"/>
    </source>
</evidence>
<dbReference type="GO" id="GO:0019799">
    <property type="term" value="F:tubulin N-acetyltransferase activity"/>
    <property type="evidence" value="ECO:0007669"/>
    <property type="project" value="UniProtKB-UniRule"/>
</dbReference>
<feature type="site" description="Crucial for catalytic activity" evidence="3">
    <location>
        <position position="82"/>
    </location>
</feature>
<comment type="catalytic activity">
    <reaction evidence="3">
        <text>L-lysyl-[alpha-tubulin] + acetyl-CoA = N(6)-acetyl-L-lysyl-[alpha-tubulin] + CoA + H(+)</text>
        <dbReference type="Rhea" id="RHEA:15277"/>
        <dbReference type="Rhea" id="RHEA-COMP:11278"/>
        <dbReference type="Rhea" id="RHEA-COMP:11279"/>
        <dbReference type="ChEBI" id="CHEBI:15378"/>
        <dbReference type="ChEBI" id="CHEBI:29969"/>
        <dbReference type="ChEBI" id="CHEBI:57287"/>
        <dbReference type="ChEBI" id="CHEBI:57288"/>
        <dbReference type="ChEBI" id="CHEBI:61930"/>
        <dbReference type="EC" id="2.3.1.108"/>
    </reaction>
</comment>
<dbReference type="AlphaFoldDB" id="A0AAV2AU53"/>
<dbReference type="GO" id="GO:0048666">
    <property type="term" value="P:neuron development"/>
    <property type="evidence" value="ECO:0007669"/>
    <property type="project" value="UniProtKB-UniRule"/>
</dbReference>
<feature type="domain" description="N-acetyltransferase" evidence="4">
    <location>
        <begin position="1"/>
        <end position="211"/>
    </location>
</feature>
<evidence type="ECO:0000313" key="5">
    <source>
        <dbReference type="EMBL" id="CAL1287210.1"/>
    </source>
</evidence>
<dbReference type="EC" id="2.3.1.108" evidence="3"/>
<evidence type="ECO:0000313" key="6">
    <source>
        <dbReference type="Proteomes" id="UP001497382"/>
    </source>
</evidence>
<dbReference type="PANTHER" id="PTHR12327">
    <property type="entry name" value="ALPHA-TUBULIN N-ACETYLTRANSFERASE 1"/>
    <property type="match status" value="1"/>
</dbReference>
<dbReference type="EMBL" id="CAXIEN010000214">
    <property type="protein sequence ID" value="CAL1287210.1"/>
    <property type="molecule type" value="Genomic_DNA"/>
</dbReference>
<dbReference type="Pfam" id="PF05301">
    <property type="entry name" value="Acetyltransf_16"/>
    <property type="match status" value="1"/>
</dbReference>
<keyword evidence="1 3" id="KW-0808">Transferase</keyword>
<evidence type="ECO:0000256" key="3">
    <source>
        <dbReference type="HAMAP-Rule" id="MF_03130"/>
    </source>
</evidence>
<evidence type="ECO:0000256" key="2">
    <source>
        <dbReference type="ARBA" id="ARBA00023315"/>
    </source>
</evidence>
<dbReference type="PROSITE" id="PS51730">
    <property type="entry name" value="GNAT_ATAT"/>
    <property type="match status" value="1"/>
</dbReference>
<evidence type="ECO:0000256" key="1">
    <source>
        <dbReference type="ARBA" id="ARBA00022679"/>
    </source>
</evidence>
<comment type="function">
    <text evidence="3">Specifically acetylates 'Lys-40' in alpha-tubulin on the lumenal side of microtubules. Promotes microtubule destabilization and accelerates microtubule dynamics; this activity may be independent of acetylation activity. Acetylates alpha-tubulin with a slow enzymatic rate, due to a catalytic site that is not optimized for acetyl transfer. Enters the microtubule through each end and diffuses quickly throughout the lumen of microtubules. Acetylates only long/old microtubules because of its slow acetylation rate since it does not have time to act on dynamically unstable microtubules before the enzyme is released.</text>
</comment>
<accession>A0AAV2AU53</accession>
<protein>
    <recommendedName>
        <fullName evidence="3">Alpha-tubulin N-acetyltransferase</fullName>
        <shortName evidence="3">Alpha-TAT</shortName>
        <shortName evidence="3">TAT</shortName>
        <ecNumber evidence="3">2.3.1.108</ecNumber>
    </recommendedName>
    <alternativeName>
        <fullName evidence="3">Acetyltransferase mec-17 homolog</fullName>
    </alternativeName>
</protein>
<comment type="similarity">
    <text evidence="3">Belongs to the acetyltransferase ATAT1 family.</text>
</comment>
<dbReference type="InterPro" id="IPR038746">
    <property type="entry name" value="Atat"/>
</dbReference>
<dbReference type="GO" id="GO:0070507">
    <property type="term" value="P:regulation of microtubule cytoskeleton organization"/>
    <property type="evidence" value="ECO:0007669"/>
    <property type="project" value="UniProtKB-UniRule"/>
</dbReference>
<proteinExistence type="inferred from homology"/>
<sequence length="389" mass="44440">MEFPFNLDDILPGRITVLDNRDSYTNLKIYDLTMGPDCNKEGNGGWTYTPSSNTPWDIQVKKRKENLEIVLDSIGIASAQAQDLHSPITTFKKLFSSSQQKIYTIRDINEPRMIIGMLKVGMKRLFVCDDVGAYHEVDPLCVLDFYIHESKQRCGFGHELFDAMLKAEALDPVQLAIDRPSFKCLAFLEKHYNLKQPLRQNNNFVIYPGFLTDRPVSRPPIFLYREKVLEKQCYNSVKKKHSSLNRGSMSSNSLDCVKVPVSPKEIKSKTFCSSTGGFLNWNDSEDKKETGTKKKQQNMTGITCRQAIGYCWNKGEKNWGVNEALHSYSSNDGESHGWCNNPMKCELTPINTVSTSSQKKWNDHLQSSWNIFGVKPLEYSPLYKNNLKQ</sequence>
<gene>
    <name evidence="5" type="ORF">LARSCL_LOCUS14696</name>
</gene>
<keyword evidence="2 3" id="KW-0012">Acyltransferase</keyword>
<name>A0AAV2AU53_9ARAC</name>
<dbReference type="Gene3D" id="3.40.630.30">
    <property type="match status" value="1"/>
</dbReference>
<keyword evidence="6" id="KW-1185">Reference proteome</keyword>
<comment type="caution">
    <text evidence="5">The sequence shown here is derived from an EMBL/GenBank/DDBJ whole genome shotgun (WGS) entry which is preliminary data.</text>
</comment>
<comment type="caution">
    <text evidence="3">Lacks conserved residue(s) required for the propagation of feature annotation.</text>
</comment>